<dbReference type="Proteomes" id="UP000261540">
    <property type="component" value="Unplaced"/>
</dbReference>
<keyword evidence="2" id="KW-1185">Reference proteome</keyword>
<evidence type="ECO:0000313" key="2">
    <source>
        <dbReference type="Proteomes" id="UP000261540"/>
    </source>
</evidence>
<protein>
    <submittedName>
        <fullName evidence="1">Uncharacterized protein</fullName>
    </submittedName>
</protein>
<evidence type="ECO:0000313" key="1">
    <source>
        <dbReference type="Ensembl" id="ENSPKIP00000029528.1"/>
    </source>
</evidence>
<dbReference type="Ensembl" id="ENSPKIT00000010325.1">
    <property type="protein sequence ID" value="ENSPKIP00000029528.1"/>
    <property type="gene ID" value="ENSPKIG00000010743.1"/>
</dbReference>
<reference evidence="1" key="1">
    <citation type="submission" date="2025-08" db="UniProtKB">
        <authorList>
            <consortium name="Ensembl"/>
        </authorList>
    </citation>
    <scope>IDENTIFICATION</scope>
</reference>
<organism evidence="1 2">
    <name type="scientific">Paramormyrops kingsleyae</name>
    <dbReference type="NCBI Taxonomy" id="1676925"/>
    <lineage>
        <taxon>Eukaryota</taxon>
        <taxon>Metazoa</taxon>
        <taxon>Chordata</taxon>
        <taxon>Craniata</taxon>
        <taxon>Vertebrata</taxon>
        <taxon>Euteleostomi</taxon>
        <taxon>Actinopterygii</taxon>
        <taxon>Neopterygii</taxon>
        <taxon>Teleostei</taxon>
        <taxon>Osteoglossocephala</taxon>
        <taxon>Osteoglossomorpha</taxon>
        <taxon>Osteoglossiformes</taxon>
        <taxon>Mormyridae</taxon>
        <taxon>Paramormyrops</taxon>
    </lineage>
</organism>
<dbReference type="AlphaFoldDB" id="A0A3B3SGK4"/>
<sequence length="188" mass="19537">DRTASFFCDFCNVWRQRDRHREPCLLLQAAVANAGAANGIGIPNGLNPGAGNGMLLNGQAQLGQLIPIGQPMFIPQSGLPIGQAGMPLVPGMGLQQALAFPMAQPQLPVPQMQPANGVSPLGQGGGSKVRYMMLDLNISCQILPLGAGNTIMQPMMGAQGAGNAARMVKVCPPPPPLLKHTSFIHTAG</sequence>
<accession>A0A3B3SGK4</accession>
<proteinExistence type="predicted"/>
<reference evidence="1" key="2">
    <citation type="submission" date="2025-09" db="UniProtKB">
        <authorList>
            <consortium name="Ensembl"/>
        </authorList>
    </citation>
    <scope>IDENTIFICATION</scope>
</reference>
<name>A0A3B3SGK4_9TELE</name>